<dbReference type="EMBL" id="NCTK01000001">
    <property type="protein sequence ID" value="OYQ13322.1"/>
    <property type="molecule type" value="Genomic_DNA"/>
</dbReference>
<gene>
    <name evidence="1" type="ORF">B7R77_08710</name>
</gene>
<reference evidence="1 2" key="1">
    <citation type="submission" date="2017-04" db="EMBL/GenBank/DDBJ databases">
        <title>Genome Announcement: Closed genomes of Ralstonia solanacearum strains K60, UW551, and UW700.</title>
        <authorList>
            <person name="Hayes M."/>
            <person name="Macintyre A.M."/>
            <person name="Allen C."/>
        </authorList>
    </citation>
    <scope>NUCLEOTIDE SEQUENCE [LARGE SCALE GENOMIC DNA]</scope>
    <source>
        <strain evidence="1 2">UW25</strain>
    </source>
</reference>
<evidence type="ECO:0000313" key="1">
    <source>
        <dbReference type="EMBL" id="OYQ13322.1"/>
    </source>
</evidence>
<dbReference type="Proteomes" id="UP000216164">
    <property type="component" value="Unassembled WGS sequence"/>
</dbReference>
<dbReference type="AlphaFoldDB" id="A0AAP7ZN58"/>
<evidence type="ECO:0008006" key="3">
    <source>
        <dbReference type="Google" id="ProtNLM"/>
    </source>
</evidence>
<dbReference type="Gene3D" id="1.10.10.2910">
    <property type="match status" value="1"/>
</dbReference>
<comment type="caution">
    <text evidence="1">The sequence shown here is derived from an EMBL/GenBank/DDBJ whole genome shotgun (WGS) entry which is preliminary data.</text>
</comment>
<dbReference type="RefSeq" id="WP_003269525.1">
    <property type="nucleotide sequence ID" value="NZ_NCTK01000001.1"/>
</dbReference>
<proteinExistence type="predicted"/>
<evidence type="ECO:0000313" key="2">
    <source>
        <dbReference type="Proteomes" id="UP000216164"/>
    </source>
</evidence>
<organism evidence="1 2">
    <name type="scientific">Ralstonia solanacearum K60</name>
    <dbReference type="NCBI Taxonomy" id="1091042"/>
    <lineage>
        <taxon>Bacteria</taxon>
        <taxon>Pseudomonadati</taxon>
        <taxon>Pseudomonadota</taxon>
        <taxon>Betaproteobacteria</taxon>
        <taxon>Burkholderiales</taxon>
        <taxon>Burkholderiaceae</taxon>
        <taxon>Ralstonia</taxon>
        <taxon>Ralstonia solanacearum species complex</taxon>
    </lineage>
</organism>
<sequence length="304" mass="33665">MRADDSSLTPDQYRRVRNEADKLLREAGAIGRFPTPVDDIMSAAKVVVAPENVLDEGFLVRMRRKASSALKQALSKVLGIFDATARLVFVDQSLGTPKKTFIKLHEAGHGVLPWQRGLYAVVEDCEKSLAPDVAEAFDREANNFATEVLFQLDGFITEARDHSFGLKCPINLSRKYGASVYASLRQYVQKNERACIVIVLDPPEIASFDGFKAALRRVVSSPSFAEKFGQLALPAEFTPDDKIGSMVPLGNRRMTGPREIELTDRNGDRHECLAEAFKHPYNIFILICVKSALTKTTIFLGANS</sequence>
<name>A0AAP7ZN58_RALSL</name>
<accession>A0AAP7ZN58</accession>
<protein>
    <recommendedName>
        <fullName evidence="3">IrrE N-terminal-like domain-containing protein</fullName>
    </recommendedName>
</protein>